<dbReference type="InterPro" id="IPR001810">
    <property type="entry name" value="F-box_dom"/>
</dbReference>
<dbReference type="InterPro" id="IPR036047">
    <property type="entry name" value="F-box-like_dom_sf"/>
</dbReference>
<feature type="domain" description="F-box" evidence="1">
    <location>
        <begin position="39"/>
        <end position="84"/>
    </location>
</feature>
<comment type="caution">
    <text evidence="2">The sequence shown here is derived from an EMBL/GenBank/DDBJ whole genome shotgun (WGS) entry which is preliminary data.</text>
</comment>
<proteinExistence type="predicted"/>
<dbReference type="EMBL" id="JAPEUX010000003">
    <property type="protein sequence ID" value="KAJ4356715.1"/>
    <property type="molecule type" value="Genomic_DNA"/>
</dbReference>
<gene>
    <name evidence="2" type="ORF">N0V89_004751</name>
</gene>
<protein>
    <recommendedName>
        <fullName evidence="1">F-box domain-containing protein</fullName>
    </recommendedName>
</protein>
<evidence type="ECO:0000259" key="1">
    <source>
        <dbReference type="PROSITE" id="PS50181"/>
    </source>
</evidence>
<keyword evidence="3" id="KW-1185">Reference proteome</keyword>
<dbReference type="Proteomes" id="UP001140513">
    <property type="component" value="Unassembled WGS sequence"/>
</dbReference>
<evidence type="ECO:0000313" key="2">
    <source>
        <dbReference type="EMBL" id="KAJ4356715.1"/>
    </source>
</evidence>
<dbReference type="GeneID" id="80908281"/>
<dbReference type="RefSeq" id="XP_056073841.1">
    <property type="nucleotide sequence ID" value="XM_056213533.1"/>
</dbReference>
<dbReference type="PROSITE" id="PS50181">
    <property type="entry name" value="FBOX"/>
    <property type="match status" value="1"/>
</dbReference>
<dbReference type="AlphaFoldDB" id="A0A9W8XQ02"/>
<organism evidence="2 3">
    <name type="scientific">Didymosphaeria variabile</name>
    <dbReference type="NCBI Taxonomy" id="1932322"/>
    <lineage>
        <taxon>Eukaryota</taxon>
        <taxon>Fungi</taxon>
        <taxon>Dikarya</taxon>
        <taxon>Ascomycota</taxon>
        <taxon>Pezizomycotina</taxon>
        <taxon>Dothideomycetes</taxon>
        <taxon>Pleosporomycetidae</taxon>
        <taxon>Pleosporales</taxon>
        <taxon>Massarineae</taxon>
        <taxon>Didymosphaeriaceae</taxon>
        <taxon>Didymosphaeria</taxon>
    </lineage>
</organism>
<reference evidence="2" key="1">
    <citation type="submission" date="2022-10" db="EMBL/GenBank/DDBJ databases">
        <title>Tapping the CABI collections for fungal endophytes: first genome assemblies for Collariella, Neodidymelliopsis, Ascochyta clinopodiicola, Didymella pomorum, Didymosphaeria variabile, Neocosmospora piperis and Neocucurbitaria cava.</title>
        <authorList>
            <person name="Hill R."/>
        </authorList>
    </citation>
    <scope>NUCLEOTIDE SEQUENCE</scope>
    <source>
        <strain evidence="2">IMI 356815</strain>
    </source>
</reference>
<accession>A0A9W8XQ02</accession>
<dbReference type="SUPFAM" id="SSF81383">
    <property type="entry name" value="F-box domain"/>
    <property type="match status" value="1"/>
</dbReference>
<evidence type="ECO:0000313" key="3">
    <source>
        <dbReference type="Proteomes" id="UP001140513"/>
    </source>
</evidence>
<name>A0A9W8XQ02_9PLEO</name>
<sequence length="561" mass="65088">MVHPSTVHFNPQRTALTWITDPLFSPSAAASLEGIDEAMAHLVNLPTELALEYMSYLDSPDLFELAQTTRKLRYAALEAAYSHIKISQCQGPDFKHNRSHRRVVKLTTTLLQNPDVAKKVTSLDLDLMPYNYIEKFEPLMSDNERGRTTEEKRLYDLVVKTVSRYTKHRDWIWQGNIVGWTYLFFIITPSLETLRLGNGYGVFVDEWRRWIYDFRDTNAIVNQSRDQSRARQGLWQVQHWDGIRGIHKHWDRSHKWTGDLREESQQDHMLAALPGLRSATHVYLADDLRPSWEWMTLPGLQTYKHSDILKNHKGARDQVSTIQALWPEDQTSQTQELRTNMSIYTAEDINGRRLYDPPLSHFPYLKAMYISLITKEKRRRSQGCIVVPVASYMRELRFPFMRLLPLAHTLEALEMRIVEGQHMKKGGLPLFVSPITQLQHFTRLKELGVPAYVLTAQWWQRNDGNPITQNILPVEMLPPGLEVLTIFLNGEGLPDRDEARKYGNMPYCEAVAKVMRDVLRWREHVLDLRCIRIDYTEFESGPSALLPLGELEEAGIQVEAL</sequence>